<reference evidence="3" key="1">
    <citation type="submission" date="2023-07" db="EMBL/GenBank/DDBJ databases">
        <title>A chromosome-level genome assembly of Lolium multiflorum.</title>
        <authorList>
            <person name="Chen Y."/>
            <person name="Copetti D."/>
            <person name="Kolliker R."/>
            <person name="Studer B."/>
        </authorList>
    </citation>
    <scope>NUCLEOTIDE SEQUENCE</scope>
    <source>
        <strain evidence="3">02402/16</strain>
        <tissue evidence="3">Leaf</tissue>
    </source>
</reference>
<keyword evidence="4" id="KW-1185">Reference proteome</keyword>
<dbReference type="EMBL" id="JAUUTY010000002">
    <property type="protein sequence ID" value="KAK1684038.1"/>
    <property type="molecule type" value="Genomic_DNA"/>
</dbReference>
<feature type="region of interest" description="Disordered" evidence="2">
    <location>
        <begin position="103"/>
        <end position="127"/>
    </location>
</feature>
<gene>
    <name evidence="3" type="ORF">QYE76_044886</name>
</gene>
<name>A0AAD8TLX8_LOLMU</name>
<evidence type="ECO:0000313" key="4">
    <source>
        <dbReference type="Proteomes" id="UP001231189"/>
    </source>
</evidence>
<comment type="caution">
    <text evidence="3">The sequence shown here is derived from an EMBL/GenBank/DDBJ whole genome shotgun (WGS) entry which is preliminary data.</text>
</comment>
<organism evidence="3 4">
    <name type="scientific">Lolium multiflorum</name>
    <name type="common">Italian ryegrass</name>
    <name type="synonym">Lolium perenne subsp. multiflorum</name>
    <dbReference type="NCBI Taxonomy" id="4521"/>
    <lineage>
        <taxon>Eukaryota</taxon>
        <taxon>Viridiplantae</taxon>
        <taxon>Streptophyta</taxon>
        <taxon>Embryophyta</taxon>
        <taxon>Tracheophyta</taxon>
        <taxon>Spermatophyta</taxon>
        <taxon>Magnoliopsida</taxon>
        <taxon>Liliopsida</taxon>
        <taxon>Poales</taxon>
        <taxon>Poaceae</taxon>
        <taxon>BOP clade</taxon>
        <taxon>Pooideae</taxon>
        <taxon>Poodae</taxon>
        <taxon>Poeae</taxon>
        <taxon>Poeae Chloroplast Group 2 (Poeae type)</taxon>
        <taxon>Loliodinae</taxon>
        <taxon>Loliinae</taxon>
        <taxon>Lolium</taxon>
    </lineage>
</organism>
<evidence type="ECO:0000313" key="3">
    <source>
        <dbReference type="EMBL" id="KAK1684038.1"/>
    </source>
</evidence>
<dbReference type="Proteomes" id="UP001231189">
    <property type="component" value="Unassembled WGS sequence"/>
</dbReference>
<dbReference type="AlphaFoldDB" id="A0AAD8TLX8"/>
<keyword evidence="1" id="KW-0175">Coiled coil</keyword>
<feature type="coiled-coil region" evidence="1">
    <location>
        <begin position="7"/>
        <end position="38"/>
    </location>
</feature>
<proteinExistence type="predicted"/>
<sequence>MGFSSLRAEVEEVLNQATEEFKETVQKAESDVEKVAQKFIAREKKKGAARLKAAMEVVDKATKDFKDAIHKAESDFQKAMQVIKQAIEKAVKVAAAAEEALDAATRETADKEALDAAAKEGEESSEG</sequence>
<evidence type="ECO:0000256" key="1">
    <source>
        <dbReference type="SAM" id="Coils"/>
    </source>
</evidence>
<evidence type="ECO:0000256" key="2">
    <source>
        <dbReference type="SAM" id="MobiDB-lite"/>
    </source>
</evidence>
<feature type="compositionally biased region" description="Basic and acidic residues" evidence="2">
    <location>
        <begin position="104"/>
        <end position="127"/>
    </location>
</feature>
<accession>A0AAD8TLX8</accession>
<protein>
    <submittedName>
        <fullName evidence="3">Uncharacterized protein</fullName>
    </submittedName>
</protein>